<evidence type="ECO:0000313" key="2">
    <source>
        <dbReference type="Proteomes" id="UP000602057"/>
    </source>
</evidence>
<reference evidence="1" key="1">
    <citation type="journal article" date="2013" name="Int. J. Syst. Evol. Microbiol.">
        <title>Aestuariibaculum suncheonense gen. nov., sp. nov., a marine bacterium of the family Flavobacteriaceae isolated from a tidal flat and emended descriptions of the genera Gaetbulibacter and Tamlana.</title>
        <authorList>
            <person name="Jeong S.H."/>
            <person name="Park M.S."/>
            <person name="Jin H.M."/>
            <person name="Lee K."/>
            <person name="Park W."/>
            <person name="Jeon C.O."/>
        </authorList>
    </citation>
    <scope>NUCLEOTIDE SEQUENCE</scope>
    <source>
        <strain evidence="1">SC17</strain>
    </source>
</reference>
<dbReference type="RefSeq" id="WP_188215961.1">
    <property type="nucleotide sequence ID" value="NZ_BAABGH010000005.1"/>
</dbReference>
<keyword evidence="2" id="KW-1185">Reference proteome</keyword>
<sequence>MHYKIKTLQQQYQGYAQTPLLWTKQDIFGLKQLDINLDCQLPFTETVSDGLRLGKRVERFVSHELRHTPQLELLAENIQIQQDKLTLGELDVLLLHNNRPIHLEIVYKFYLYDASVGTHELEHWIGPNRSDTLVKKLDKLKNKQLPLLFNTYTQPILKDLQLSTEHIQQRVWFKAQLFKPFQVEDLSFQLLNKTCLKGFYIHFEELKVLSDSKFFIPNKINWLQNTQTHVDWLNYDAFHQKVQELTNHKTSPLCWIKYPNGRLQKFFVVWWYSGSRKNP</sequence>
<proteinExistence type="predicted"/>
<accession>A0A8J6QTF9</accession>
<dbReference type="EMBL" id="JACVXC010000003">
    <property type="protein sequence ID" value="MBD0835464.1"/>
    <property type="molecule type" value="Genomic_DNA"/>
</dbReference>
<dbReference type="Proteomes" id="UP000602057">
    <property type="component" value="Unassembled WGS sequence"/>
</dbReference>
<comment type="caution">
    <text evidence="1">The sequence shown here is derived from an EMBL/GenBank/DDBJ whole genome shotgun (WGS) entry which is preliminary data.</text>
</comment>
<reference evidence="1" key="2">
    <citation type="submission" date="2020-09" db="EMBL/GenBank/DDBJ databases">
        <authorList>
            <person name="Wu Z."/>
        </authorList>
    </citation>
    <scope>NUCLEOTIDE SEQUENCE</scope>
    <source>
        <strain evidence="1">SC17</strain>
    </source>
</reference>
<dbReference type="Pfam" id="PF08907">
    <property type="entry name" value="DUF1853"/>
    <property type="match status" value="1"/>
</dbReference>
<organism evidence="1 2">
    <name type="scientific">Aestuariibaculum suncheonense</name>
    <dbReference type="NCBI Taxonomy" id="1028745"/>
    <lineage>
        <taxon>Bacteria</taxon>
        <taxon>Pseudomonadati</taxon>
        <taxon>Bacteroidota</taxon>
        <taxon>Flavobacteriia</taxon>
        <taxon>Flavobacteriales</taxon>
        <taxon>Flavobacteriaceae</taxon>
    </lineage>
</organism>
<dbReference type="InterPro" id="IPR015003">
    <property type="entry name" value="DUF1853"/>
</dbReference>
<dbReference type="AlphaFoldDB" id="A0A8J6QTF9"/>
<gene>
    <name evidence="1" type="ORF">ICJ84_08460</name>
</gene>
<name>A0A8J6QTF9_9FLAO</name>
<protein>
    <submittedName>
        <fullName evidence="1">DUF1853 family protein</fullName>
    </submittedName>
</protein>
<evidence type="ECO:0000313" key="1">
    <source>
        <dbReference type="EMBL" id="MBD0835464.1"/>
    </source>
</evidence>